<gene>
    <name evidence="1" type="ORF">GCM10011389_26480</name>
</gene>
<sequence>MPLTVKDQVNVLYDLLSEHSEDCCGSVSECQQIQRLVRSILTKKELQDENVLRSLPAIYDYGKAGEDSGDLTGHITSNQSQLEEWVTSIGNVKY</sequence>
<organism evidence="1 2">
    <name type="scientific">Pontibacillus salipaludis</name>
    <dbReference type="NCBI Taxonomy" id="1697394"/>
    <lineage>
        <taxon>Bacteria</taxon>
        <taxon>Bacillati</taxon>
        <taxon>Bacillota</taxon>
        <taxon>Bacilli</taxon>
        <taxon>Bacillales</taxon>
        <taxon>Bacillaceae</taxon>
        <taxon>Pontibacillus</taxon>
    </lineage>
</organism>
<keyword evidence="2" id="KW-1185">Reference proteome</keyword>
<proteinExistence type="predicted"/>
<dbReference type="Proteomes" id="UP000642571">
    <property type="component" value="Unassembled WGS sequence"/>
</dbReference>
<dbReference type="RefSeq" id="WP_188654515.1">
    <property type="nucleotide sequence ID" value="NZ_BMIN01000011.1"/>
</dbReference>
<name>A0ABQ1Q8S0_9BACI</name>
<reference evidence="2" key="1">
    <citation type="journal article" date="2019" name="Int. J. Syst. Evol. Microbiol.">
        <title>The Global Catalogue of Microorganisms (GCM) 10K type strain sequencing project: providing services to taxonomists for standard genome sequencing and annotation.</title>
        <authorList>
            <consortium name="The Broad Institute Genomics Platform"/>
            <consortium name="The Broad Institute Genome Sequencing Center for Infectious Disease"/>
            <person name="Wu L."/>
            <person name="Ma J."/>
        </authorList>
    </citation>
    <scope>NUCLEOTIDE SEQUENCE [LARGE SCALE GENOMIC DNA]</scope>
    <source>
        <strain evidence="2">CGMCC 1.15353</strain>
    </source>
</reference>
<comment type="caution">
    <text evidence="1">The sequence shown here is derived from an EMBL/GenBank/DDBJ whole genome shotgun (WGS) entry which is preliminary data.</text>
</comment>
<accession>A0ABQ1Q8S0</accession>
<evidence type="ECO:0000313" key="2">
    <source>
        <dbReference type="Proteomes" id="UP000642571"/>
    </source>
</evidence>
<dbReference type="Pfam" id="PF14165">
    <property type="entry name" value="YtzH"/>
    <property type="match status" value="1"/>
</dbReference>
<evidence type="ECO:0008006" key="3">
    <source>
        <dbReference type="Google" id="ProtNLM"/>
    </source>
</evidence>
<protein>
    <recommendedName>
        <fullName evidence="3">YtzH-like protein</fullName>
    </recommendedName>
</protein>
<dbReference type="InterPro" id="IPR025547">
    <property type="entry name" value="YtzH"/>
</dbReference>
<evidence type="ECO:0000313" key="1">
    <source>
        <dbReference type="EMBL" id="GGD17439.1"/>
    </source>
</evidence>
<dbReference type="EMBL" id="BMIN01000011">
    <property type="protein sequence ID" value="GGD17439.1"/>
    <property type="molecule type" value="Genomic_DNA"/>
</dbReference>